<keyword evidence="3" id="KW-1185">Reference proteome</keyword>
<comment type="caution">
    <text evidence="2">The sequence shown here is derived from an EMBL/GenBank/DDBJ whole genome shotgun (WGS) entry which is preliminary data.</text>
</comment>
<feature type="region of interest" description="Disordered" evidence="1">
    <location>
        <begin position="1"/>
        <end position="25"/>
    </location>
</feature>
<dbReference type="Proteomes" id="UP000305887">
    <property type="component" value="Unassembled WGS sequence"/>
</dbReference>
<dbReference type="OrthoDB" id="7160947at2"/>
<dbReference type="EMBL" id="VDFU01000009">
    <property type="protein sequence ID" value="TNC49776.1"/>
    <property type="molecule type" value="Genomic_DNA"/>
</dbReference>
<reference evidence="2 3" key="1">
    <citation type="submission" date="2019-06" db="EMBL/GenBank/DDBJ databases">
        <title>YIM 131921 draft genome.</title>
        <authorList>
            <person name="Jiang L."/>
        </authorList>
    </citation>
    <scope>NUCLEOTIDE SEQUENCE [LARGE SCALE GENOMIC DNA]</scope>
    <source>
        <strain evidence="2 3">YIM 131921</strain>
    </source>
</reference>
<proteinExistence type="predicted"/>
<evidence type="ECO:0000313" key="3">
    <source>
        <dbReference type="Proteomes" id="UP000305887"/>
    </source>
</evidence>
<feature type="region of interest" description="Disordered" evidence="1">
    <location>
        <begin position="181"/>
        <end position="207"/>
    </location>
</feature>
<evidence type="ECO:0000256" key="1">
    <source>
        <dbReference type="SAM" id="MobiDB-lite"/>
    </source>
</evidence>
<gene>
    <name evidence="2" type="ORF">FHG66_09655</name>
</gene>
<dbReference type="InterPro" id="IPR007922">
    <property type="entry name" value="DciA-like"/>
</dbReference>
<evidence type="ECO:0000313" key="2">
    <source>
        <dbReference type="EMBL" id="TNC49776.1"/>
    </source>
</evidence>
<accession>A0A5C4MW38</accession>
<sequence length="230" mass="24955">MTSESHTRYGSGLAPEPGGTRQGRVRAWRSYHASRSFERSAFILPFRGLSPLHPPAYHQADHRKADVVSRHGYFTPASDLLRAKIRELGEARGFSATRLLTHWPEIVGESIAAIAKPLEVRHPRGKKAAEEGATLTILALGAAALRLEMEKERLRERVNACYGYNAIAKIRIKQAGPESFTAGPAPVQRPPVTSSVPPSPSEPLANGVSDTELRLALAALAANVLSKSRT</sequence>
<organism evidence="2 3">
    <name type="scientific">Rubellimicrobium rubrum</name>
    <dbReference type="NCBI Taxonomy" id="2585369"/>
    <lineage>
        <taxon>Bacteria</taxon>
        <taxon>Pseudomonadati</taxon>
        <taxon>Pseudomonadota</taxon>
        <taxon>Alphaproteobacteria</taxon>
        <taxon>Rhodobacterales</taxon>
        <taxon>Roseobacteraceae</taxon>
        <taxon>Rubellimicrobium</taxon>
    </lineage>
</organism>
<name>A0A5C4MW38_9RHOB</name>
<dbReference type="Pfam" id="PF05258">
    <property type="entry name" value="DciA"/>
    <property type="match status" value="1"/>
</dbReference>
<dbReference type="AlphaFoldDB" id="A0A5C4MW38"/>
<protein>
    <submittedName>
        <fullName evidence="2">DUF721 domain-containing protein</fullName>
    </submittedName>
</protein>